<dbReference type="PROSITE" id="PS50113">
    <property type="entry name" value="PAC"/>
    <property type="match status" value="1"/>
</dbReference>
<evidence type="ECO:0000256" key="1">
    <source>
        <dbReference type="ARBA" id="ARBA00000085"/>
    </source>
</evidence>
<keyword evidence="5" id="KW-0808">Transferase</keyword>
<evidence type="ECO:0000259" key="10">
    <source>
        <dbReference type="PROSITE" id="PS50112"/>
    </source>
</evidence>
<organism evidence="13 14">
    <name type="scientific">Paludisphaera mucosa</name>
    <dbReference type="NCBI Taxonomy" id="3030827"/>
    <lineage>
        <taxon>Bacteria</taxon>
        <taxon>Pseudomonadati</taxon>
        <taxon>Planctomycetota</taxon>
        <taxon>Planctomycetia</taxon>
        <taxon>Isosphaerales</taxon>
        <taxon>Isosphaeraceae</taxon>
        <taxon>Paludisphaera</taxon>
    </lineage>
</organism>
<evidence type="ECO:0000259" key="9">
    <source>
        <dbReference type="PROSITE" id="PS50109"/>
    </source>
</evidence>
<dbReference type="InterPro" id="IPR000014">
    <property type="entry name" value="PAS"/>
</dbReference>
<name>A0ABT6FAW7_9BACT</name>
<dbReference type="InterPro" id="IPR036890">
    <property type="entry name" value="HATPase_C_sf"/>
</dbReference>
<proteinExistence type="predicted"/>
<feature type="compositionally biased region" description="Pro residues" evidence="7">
    <location>
        <begin position="1"/>
        <end position="17"/>
    </location>
</feature>
<dbReference type="Gene3D" id="1.10.8.500">
    <property type="entry name" value="HAMP domain in histidine kinase"/>
    <property type="match status" value="1"/>
</dbReference>
<dbReference type="Pfam" id="PF13185">
    <property type="entry name" value="GAF_2"/>
    <property type="match status" value="2"/>
</dbReference>
<evidence type="ECO:0000256" key="2">
    <source>
        <dbReference type="ARBA" id="ARBA00004370"/>
    </source>
</evidence>
<dbReference type="Gene3D" id="3.30.565.10">
    <property type="entry name" value="Histidine kinase-like ATPase, C-terminal domain"/>
    <property type="match status" value="1"/>
</dbReference>
<evidence type="ECO:0000256" key="3">
    <source>
        <dbReference type="ARBA" id="ARBA00012438"/>
    </source>
</evidence>
<dbReference type="PROSITE" id="PS50885">
    <property type="entry name" value="HAMP"/>
    <property type="match status" value="1"/>
</dbReference>
<evidence type="ECO:0000313" key="13">
    <source>
        <dbReference type="EMBL" id="MDG3004579.1"/>
    </source>
</evidence>
<feature type="transmembrane region" description="Helical" evidence="8">
    <location>
        <begin position="34"/>
        <end position="59"/>
    </location>
</feature>
<dbReference type="Pfam" id="PF08448">
    <property type="entry name" value="PAS_4"/>
    <property type="match status" value="1"/>
</dbReference>
<evidence type="ECO:0000256" key="4">
    <source>
        <dbReference type="ARBA" id="ARBA00022553"/>
    </source>
</evidence>
<evidence type="ECO:0000256" key="8">
    <source>
        <dbReference type="SAM" id="Phobius"/>
    </source>
</evidence>
<comment type="catalytic activity">
    <reaction evidence="1">
        <text>ATP + protein L-histidine = ADP + protein N-phospho-L-histidine.</text>
        <dbReference type="EC" id="2.7.13.3"/>
    </reaction>
</comment>
<accession>A0ABT6FAW7</accession>
<dbReference type="Gene3D" id="3.30.450.40">
    <property type="match status" value="2"/>
</dbReference>
<dbReference type="SMART" id="SM00304">
    <property type="entry name" value="HAMP"/>
    <property type="match status" value="1"/>
</dbReference>
<keyword evidence="8" id="KW-0472">Membrane</keyword>
<sequence length="1167" mass="125222">MAIDPPSAPDSSSPPSPTAATPGPKRSIVGKQTLFVGFLVSLTAAALTTAGNLYVGAIVSEQIDARLSAIADDRQALLLTAMRREAERVAQVAGRTRLRALLDLRGRSAAGRERSGVDLQTVLDDVRESSRDFRAIRLEDAEGVELATSGPPGDVAAIAAGLRDPKTGAVSREAIPVEADGGRSAVFAADVPARSGGGVLGRVLALVDLGRVGGELSDPRWLGKSGDVLIARREGDVTHFLFPPRLRPEQTRFPASRTTPMNEAIAGRSGLMRTLDQDGREVLAAYQPLGYADWGVVVKIDAAEVYAPVRRLRRLLAAIGGAILLAGLGASYVLARQQAKPIKRLAEAAEAVADGRLDTPIVVTSNDEVGVLESSFARMTEQLGRSHADLEGRIHERTRDLEAVRDLLDAFFRISTSRLDAHTLDRTFDSVLAFCSRLGYELAMISLVDRQAGAIRGVRGAGAMGAIVAETVRPLDGPDVLARVVREGRVEIVADSIVDPTCDHEAVARAGFRGQIVLPLAGGEDVLGTLQVAVREVLDPDRVDLRPLETLASHAGRTLARFNQIEEVRRLNQVLDRRADELARSESALREQTDILRSVLDCMGEGVVVADRDARLLVVNPAARELLGVAAPGRGAAPEDWSSPVPVYTPGDLEPQRPEELPLRRAIEGVATDQVELMIGHPSLQQGRCMLINARPLIDERGTGRGGLLVFHDITARKRGELRLAVEYAAARVLAESESLVEAAPRILQALGERLEWDLGVLWRVDPGANQVRCLTSWRPPAAEADGLDEEVRVRTFRSGESLAGRVWADRKATWIADLAAAAAGEEGCELCRMLVDGGLRSAFGAPVMLRGDCLGVLGFFSRDDRPDDPDLLDMTTILGAQIGQFQDRCQMHARVVQSEKLASLGMLSASVAHEINNPLAYVASNLAVLDRDARTLLDVLACYEPCLEGVEAARPDLAAEIRRLDEEYDLAYIKANLGKILDSTRQGAKRVADIVHNLRGFARGDRGSAGPGSVDLHESIAAALEMIRGRLERRRIAVEQRPAAVPPVAASPTQLNQVFLNLLVNAMQAIDAAQRMDGVIAIDTAVRGDDVCVEIRDNGCGMPPDVQAQIFDPFFTTKSAGDGTGLGLSISHGIVLDHGGRIEVDSRPGEGTCFRVVLPISRKASE</sequence>
<evidence type="ECO:0000259" key="12">
    <source>
        <dbReference type="PROSITE" id="PS50885"/>
    </source>
</evidence>
<dbReference type="SUPFAM" id="SSF55785">
    <property type="entry name" value="PYP-like sensor domain (PAS domain)"/>
    <property type="match status" value="1"/>
</dbReference>
<dbReference type="PRINTS" id="PR00344">
    <property type="entry name" value="BCTRLSENSOR"/>
</dbReference>
<dbReference type="PANTHER" id="PTHR43065">
    <property type="entry name" value="SENSOR HISTIDINE KINASE"/>
    <property type="match status" value="1"/>
</dbReference>
<feature type="domain" description="Histidine kinase" evidence="9">
    <location>
        <begin position="911"/>
        <end position="1163"/>
    </location>
</feature>
<dbReference type="Pfam" id="PF02518">
    <property type="entry name" value="HATPase_c"/>
    <property type="match status" value="1"/>
</dbReference>
<dbReference type="Proteomes" id="UP001216907">
    <property type="component" value="Unassembled WGS sequence"/>
</dbReference>
<dbReference type="EC" id="2.7.13.3" evidence="3"/>
<dbReference type="GO" id="GO:0005524">
    <property type="term" value="F:ATP binding"/>
    <property type="evidence" value="ECO:0007669"/>
    <property type="project" value="UniProtKB-KW"/>
</dbReference>
<evidence type="ECO:0000313" key="14">
    <source>
        <dbReference type="Proteomes" id="UP001216907"/>
    </source>
</evidence>
<dbReference type="InterPro" id="IPR004358">
    <property type="entry name" value="Sig_transdc_His_kin-like_C"/>
</dbReference>
<protein>
    <recommendedName>
        <fullName evidence="3">histidine kinase</fullName>
        <ecNumber evidence="3">2.7.13.3</ecNumber>
    </recommendedName>
</protein>
<evidence type="ECO:0000256" key="7">
    <source>
        <dbReference type="SAM" id="MobiDB-lite"/>
    </source>
</evidence>
<feature type="transmembrane region" description="Helical" evidence="8">
    <location>
        <begin position="315"/>
        <end position="335"/>
    </location>
</feature>
<dbReference type="InterPro" id="IPR003660">
    <property type="entry name" value="HAMP_dom"/>
</dbReference>
<dbReference type="RefSeq" id="WP_277860934.1">
    <property type="nucleotide sequence ID" value="NZ_JARRAG010000002.1"/>
</dbReference>
<keyword evidence="13" id="KW-0067">ATP-binding</keyword>
<reference evidence="13 14" key="1">
    <citation type="submission" date="2023-03" db="EMBL/GenBank/DDBJ databases">
        <title>Paludisphaera mucosa sp. nov. a novel planctomycete from northern fen.</title>
        <authorList>
            <person name="Ivanova A."/>
        </authorList>
    </citation>
    <scope>NUCLEOTIDE SEQUENCE [LARGE SCALE GENOMIC DNA]</scope>
    <source>
        <strain evidence="13 14">Pla2</strain>
    </source>
</reference>
<dbReference type="InterPro" id="IPR003018">
    <property type="entry name" value="GAF"/>
</dbReference>
<feature type="domain" description="HAMP" evidence="12">
    <location>
        <begin position="336"/>
        <end position="388"/>
    </location>
</feature>
<dbReference type="SUPFAM" id="SSF47384">
    <property type="entry name" value="Homodimeric domain of signal transducing histidine kinase"/>
    <property type="match status" value="1"/>
</dbReference>
<keyword evidence="6" id="KW-0418">Kinase</keyword>
<dbReference type="InterPro" id="IPR035965">
    <property type="entry name" value="PAS-like_dom_sf"/>
</dbReference>
<gene>
    <name evidence="13" type="ORF">PZE19_12400</name>
</gene>
<dbReference type="CDD" id="cd06225">
    <property type="entry name" value="HAMP"/>
    <property type="match status" value="1"/>
</dbReference>
<comment type="subcellular location">
    <subcellularLocation>
        <location evidence="2">Membrane</location>
    </subcellularLocation>
</comment>
<dbReference type="CDD" id="cd18774">
    <property type="entry name" value="PDC2_HK_sensor"/>
    <property type="match status" value="1"/>
</dbReference>
<dbReference type="InterPro" id="IPR003594">
    <property type="entry name" value="HATPase_dom"/>
</dbReference>
<dbReference type="PANTHER" id="PTHR43065:SF50">
    <property type="entry name" value="HISTIDINE KINASE"/>
    <property type="match status" value="1"/>
</dbReference>
<feature type="domain" description="PAS" evidence="10">
    <location>
        <begin position="592"/>
        <end position="628"/>
    </location>
</feature>
<evidence type="ECO:0000256" key="6">
    <source>
        <dbReference type="ARBA" id="ARBA00022777"/>
    </source>
</evidence>
<dbReference type="SUPFAM" id="SSF55781">
    <property type="entry name" value="GAF domain-like"/>
    <property type="match status" value="2"/>
</dbReference>
<dbReference type="SMART" id="SM00065">
    <property type="entry name" value="GAF"/>
    <property type="match status" value="2"/>
</dbReference>
<keyword evidence="14" id="KW-1185">Reference proteome</keyword>
<dbReference type="PROSITE" id="PS50112">
    <property type="entry name" value="PAS"/>
    <property type="match status" value="1"/>
</dbReference>
<dbReference type="SMART" id="SM00387">
    <property type="entry name" value="HATPase_c"/>
    <property type="match status" value="1"/>
</dbReference>
<dbReference type="InterPro" id="IPR005467">
    <property type="entry name" value="His_kinase_dom"/>
</dbReference>
<dbReference type="InterPro" id="IPR036097">
    <property type="entry name" value="HisK_dim/P_sf"/>
</dbReference>
<dbReference type="InterPro" id="IPR013656">
    <property type="entry name" value="PAS_4"/>
</dbReference>
<dbReference type="Pfam" id="PF00672">
    <property type="entry name" value="HAMP"/>
    <property type="match status" value="1"/>
</dbReference>
<evidence type="ECO:0000256" key="5">
    <source>
        <dbReference type="ARBA" id="ARBA00022679"/>
    </source>
</evidence>
<feature type="region of interest" description="Disordered" evidence="7">
    <location>
        <begin position="1"/>
        <end position="25"/>
    </location>
</feature>
<dbReference type="InterPro" id="IPR000700">
    <property type="entry name" value="PAS-assoc_C"/>
</dbReference>
<dbReference type="PROSITE" id="PS50109">
    <property type="entry name" value="HIS_KIN"/>
    <property type="match status" value="1"/>
</dbReference>
<dbReference type="InterPro" id="IPR029016">
    <property type="entry name" value="GAF-like_dom_sf"/>
</dbReference>
<dbReference type="SUPFAM" id="SSF55874">
    <property type="entry name" value="ATPase domain of HSP90 chaperone/DNA topoisomerase II/histidine kinase"/>
    <property type="match status" value="1"/>
</dbReference>
<dbReference type="EMBL" id="JARRAG010000002">
    <property type="protein sequence ID" value="MDG3004579.1"/>
    <property type="molecule type" value="Genomic_DNA"/>
</dbReference>
<keyword evidence="8" id="KW-0812">Transmembrane</keyword>
<keyword evidence="8" id="KW-1133">Transmembrane helix</keyword>
<feature type="domain" description="PAC" evidence="11">
    <location>
        <begin position="673"/>
        <end position="726"/>
    </location>
</feature>
<keyword evidence="13" id="KW-0547">Nucleotide-binding</keyword>
<keyword evidence="4" id="KW-0597">Phosphoprotein</keyword>
<dbReference type="SUPFAM" id="SSF158472">
    <property type="entry name" value="HAMP domain-like"/>
    <property type="match status" value="1"/>
</dbReference>
<evidence type="ECO:0000259" key="11">
    <source>
        <dbReference type="PROSITE" id="PS50113"/>
    </source>
</evidence>
<dbReference type="Gene3D" id="3.30.450.20">
    <property type="entry name" value="PAS domain"/>
    <property type="match status" value="2"/>
</dbReference>
<comment type="caution">
    <text evidence="13">The sequence shown here is derived from an EMBL/GenBank/DDBJ whole genome shotgun (WGS) entry which is preliminary data.</text>
</comment>
<dbReference type="Gene3D" id="1.10.287.130">
    <property type="match status" value="1"/>
</dbReference>